<accession>A0ABD3F282</accession>
<dbReference type="EMBL" id="JBIMZQ010000041">
    <property type="protein sequence ID" value="KAL3660526.1"/>
    <property type="molecule type" value="Genomic_DNA"/>
</dbReference>
<organism evidence="1 2">
    <name type="scientific">Phytophthora oleae</name>
    <dbReference type="NCBI Taxonomy" id="2107226"/>
    <lineage>
        <taxon>Eukaryota</taxon>
        <taxon>Sar</taxon>
        <taxon>Stramenopiles</taxon>
        <taxon>Oomycota</taxon>
        <taxon>Peronosporomycetes</taxon>
        <taxon>Peronosporales</taxon>
        <taxon>Peronosporaceae</taxon>
        <taxon>Phytophthora</taxon>
    </lineage>
</organism>
<evidence type="ECO:0000313" key="2">
    <source>
        <dbReference type="Proteomes" id="UP001632037"/>
    </source>
</evidence>
<name>A0ABD3F282_9STRA</name>
<reference evidence="1 2" key="1">
    <citation type="submission" date="2024-09" db="EMBL/GenBank/DDBJ databases">
        <title>Genome sequencing and assembly of Phytophthora oleae, isolate VK10A, causative agent of rot of olive drupes.</title>
        <authorList>
            <person name="Conti Taguali S."/>
            <person name="Riolo M."/>
            <person name="La Spada F."/>
            <person name="Cacciola S.O."/>
            <person name="Dionisio G."/>
        </authorList>
    </citation>
    <scope>NUCLEOTIDE SEQUENCE [LARGE SCALE GENOMIC DNA]</scope>
    <source>
        <strain evidence="1 2">VK10A</strain>
    </source>
</reference>
<gene>
    <name evidence="1" type="ORF">V7S43_014670</name>
</gene>
<proteinExistence type="predicted"/>
<dbReference type="AlphaFoldDB" id="A0ABD3F282"/>
<keyword evidence="2" id="KW-1185">Reference proteome</keyword>
<evidence type="ECO:0000313" key="1">
    <source>
        <dbReference type="EMBL" id="KAL3660526.1"/>
    </source>
</evidence>
<sequence>MFGLYGTLKLFSFLFCIPLVAFLIKLFASAPCRFDACIADGERFVEVGDFAGTFDSSFTSRSGPAISCEGAVGGANCDWASGMCSCDSLPQNSLNAGLVRPSSSLESES</sequence>
<evidence type="ECO:0008006" key="3">
    <source>
        <dbReference type="Google" id="ProtNLM"/>
    </source>
</evidence>
<comment type="caution">
    <text evidence="1">The sequence shown here is derived from an EMBL/GenBank/DDBJ whole genome shotgun (WGS) entry which is preliminary data.</text>
</comment>
<dbReference type="Proteomes" id="UP001632037">
    <property type="component" value="Unassembled WGS sequence"/>
</dbReference>
<protein>
    <recommendedName>
        <fullName evidence="3">Secreted protein</fullName>
    </recommendedName>
</protein>